<keyword evidence="5 6" id="KW-0472">Membrane</keyword>
<dbReference type="RefSeq" id="WP_084424346.1">
    <property type="nucleotide sequence ID" value="NZ_FWXV01000001.1"/>
</dbReference>
<gene>
    <name evidence="7" type="ORF">SAMN05661093_00451</name>
</gene>
<feature type="transmembrane region" description="Helical" evidence="6">
    <location>
        <begin position="36"/>
        <end position="59"/>
    </location>
</feature>
<feature type="transmembrane region" description="Helical" evidence="6">
    <location>
        <begin position="189"/>
        <end position="213"/>
    </location>
</feature>
<reference evidence="7 8" key="1">
    <citation type="submission" date="2017-04" db="EMBL/GenBank/DDBJ databases">
        <authorList>
            <person name="Afonso C.L."/>
            <person name="Miller P.J."/>
            <person name="Scott M.A."/>
            <person name="Spackman E."/>
            <person name="Goraichik I."/>
            <person name="Dimitrov K.M."/>
            <person name="Suarez D.L."/>
            <person name="Swayne D.E."/>
        </authorList>
    </citation>
    <scope>NUCLEOTIDE SEQUENCE [LARGE SCALE GENOMIC DNA]</scope>
    <source>
        <strain evidence="7 8">DSM 43828</strain>
    </source>
</reference>
<dbReference type="InterPro" id="IPR001851">
    <property type="entry name" value="ABC_transp_permease"/>
</dbReference>
<evidence type="ECO:0000256" key="1">
    <source>
        <dbReference type="ARBA" id="ARBA00004651"/>
    </source>
</evidence>
<evidence type="ECO:0000313" key="8">
    <source>
        <dbReference type="Proteomes" id="UP000192674"/>
    </source>
</evidence>
<dbReference type="PANTHER" id="PTHR32196">
    <property type="entry name" value="ABC TRANSPORTER PERMEASE PROTEIN YPHD-RELATED-RELATED"/>
    <property type="match status" value="1"/>
</dbReference>
<sequence>MTKTASTEPLSPQTDVATAPASGRRPLIRFARLRDLALVPAIIVLMIIGAIISPTFLTLGNLADVLQQQTALALLVLAEAMILITGKFDLSLESTMGFAPVLAIVLVVPTSAHGLGTEWPQWMAVPLCLVIGGLIGAFNGLLILKFQLSAFIVTLGMLITVRGLHIGFSGGSSLFELPQSFMYLGFEKWFGLAASVWIALIAFVIGIIALSYFRQGRSLYAIGGNVDAAKAAGIRTNAVTWTVLIIGGVLAALAGTLETGRLGAIGANMGEQLIFMVFAAAVIGGISLNGGKGTLFGALCGVLMLGLIQNLLTLMSVSGHWFKAIYGAIILIALVLSRLTTGKAQE</sequence>
<dbReference type="Proteomes" id="UP000192674">
    <property type="component" value="Unassembled WGS sequence"/>
</dbReference>
<feature type="transmembrane region" description="Helical" evidence="6">
    <location>
        <begin position="96"/>
        <end position="116"/>
    </location>
</feature>
<evidence type="ECO:0000313" key="7">
    <source>
        <dbReference type="EMBL" id="SMC53785.1"/>
    </source>
</evidence>
<feature type="transmembrane region" description="Helical" evidence="6">
    <location>
        <begin position="295"/>
        <end position="315"/>
    </location>
</feature>
<comment type="subcellular location">
    <subcellularLocation>
        <location evidence="1">Cell membrane</location>
        <topology evidence="1">Multi-pass membrane protein</topology>
    </subcellularLocation>
</comment>
<dbReference type="PANTHER" id="PTHR32196:SF72">
    <property type="entry name" value="RIBOSE IMPORT PERMEASE PROTEIN RBSC"/>
    <property type="match status" value="1"/>
</dbReference>
<evidence type="ECO:0000256" key="4">
    <source>
        <dbReference type="ARBA" id="ARBA00022989"/>
    </source>
</evidence>
<dbReference type="CDD" id="cd06579">
    <property type="entry name" value="TM_PBP1_transp_AraH_like"/>
    <property type="match status" value="1"/>
</dbReference>
<dbReference type="Pfam" id="PF02653">
    <property type="entry name" value="BPD_transp_2"/>
    <property type="match status" value="1"/>
</dbReference>
<feature type="transmembrane region" description="Helical" evidence="6">
    <location>
        <begin position="65"/>
        <end position="84"/>
    </location>
</feature>
<keyword evidence="3 6" id="KW-0812">Transmembrane</keyword>
<organism evidence="7 8">
    <name type="scientific">Kibdelosporangium aridum</name>
    <dbReference type="NCBI Taxonomy" id="2030"/>
    <lineage>
        <taxon>Bacteria</taxon>
        <taxon>Bacillati</taxon>
        <taxon>Actinomycetota</taxon>
        <taxon>Actinomycetes</taxon>
        <taxon>Pseudonocardiales</taxon>
        <taxon>Pseudonocardiaceae</taxon>
        <taxon>Kibdelosporangium</taxon>
    </lineage>
</organism>
<keyword evidence="7" id="KW-0813">Transport</keyword>
<dbReference type="AlphaFoldDB" id="A0A1Y5WV98"/>
<dbReference type="EMBL" id="FWXV01000001">
    <property type="protein sequence ID" value="SMC53785.1"/>
    <property type="molecule type" value="Genomic_DNA"/>
</dbReference>
<evidence type="ECO:0000256" key="2">
    <source>
        <dbReference type="ARBA" id="ARBA00022475"/>
    </source>
</evidence>
<evidence type="ECO:0000256" key="3">
    <source>
        <dbReference type="ARBA" id="ARBA00022692"/>
    </source>
</evidence>
<keyword evidence="8" id="KW-1185">Reference proteome</keyword>
<dbReference type="GO" id="GO:0022857">
    <property type="term" value="F:transmembrane transporter activity"/>
    <property type="evidence" value="ECO:0007669"/>
    <property type="project" value="InterPro"/>
</dbReference>
<keyword evidence="2" id="KW-1003">Cell membrane</keyword>
<dbReference type="GO" id="GO:0005886">
    <property type="term" value="C:plasma membrane"/>
    <property type="evidence" value="ECO:0007669"/>
    <property type="project" value="UniProtKB-SubCell"/>
</dbReference>
<keyword evidence="4 6" id="KW-1133">Transmembrane helix</keyword>
<evidence type="ECO:0000256" key="5">
    <source>
        <dbReference type="ARBA" id="ARBA00023136"/>
    </source>
</evidence>
<feature type="transmembrane region" description="Helical" evidence="6">
    <location>
        <begin position="151"/>
        <end position="169"/>
    </location>
</feature>
<protein>
    <submittedName>
        <fullName evidence="7">Simple sugar transport system permease protein</fullName>
    </submittedName>
</protein>
<name>A0A1Y5WV98_KIBAR</name>
<proteinExistence type="predicted"/>
<accession>A0A1Y5WV98</accession>
<feature type="transmembrane region" description="Helical" evidence="6">
    <location>
        <begin position="122"/>
        <end position="144"/>
    </location>
</feature>
<dbReference type="OrthoDB" id="3468954at2"/>
<keyword evidence="7" id="KW-0762">Sugar transport</keyword>
<feature type="transmembrane region" description="Helical" evidence="6">
    <location>
        <begin position="269"/>
        <end position="288"/>
    </location>
</feature>
<feature type="transmembrane region" description="Helical" evidence="6">
    <location>
        <begin position="321"/>
        <end position="340"/>
    </location>
</feature>
<feature type="transmembrane region" description="Helical" evidence="6">
    <location>
        <begin position="238"/>
        <end position="257"/>
    </location>
</feature>
<evidence type="ECO:0000256" key="6">
    <source>
        <dbReference type="SAM" id="Phobius"/>
    </source>
</evidence>